<keyword evidence="1" id="KW-0812">Transmembrane</keyword>
<dbReference type="eggNOG" id="arCOG08994">
    <property type="taxonomic scope" value="Archaea"/>
</dbReference>
<evidence type="ECO:0000313" key="3">
    <source>
        <dbReference type="Proteomes" id="UP000000740"/>
    </source>
</evidence>
<feature type="transmembrane region" description="Helical" evidence="1">
    <location>
        <begin position="71"/>
        <end position="88"/>
    </location>
</feature>
<sequence length="146" mass="15699">MATESGMDRVVSKLSDGVWPPAVLAAVASMPFSFVVRWYVPFLSSLPVFFAGIVVGYAYRQNSKRAIRVGTRMGLVGALPSVWVYVSRFDPVEKIGPGGPLWTVVVEVSPLLGLLVLVTVLSGLMGFMGTLTGVRTKHNRPSTEAT</sequence>
<dbReference type="EMBL" id="CP001367">
    <property type="protein sequence ID" value="ACM59135.1"/>
    <property type="molecule type" value="Genomic_DNA"/>
</dbReference>
<evidence type="ECO:0000256" key="1">
    <source>
        <dbReference type="SAM" id="Phobius"/>
    </source>
</evidence>
<dbReference type="Proteomes" id="UP000000740">
    <property type="component" value="Plasmid pHLAC01"/>
</dbReference>
<keyword evidence="3" id="KW-1185">Reference proteome</keyword>
<dbReference type="AlphaFoldDB" id="B9LXE4"/>
<dbReference type="KEGG" id="hla:Hlac_3631"/>
<evidence type="ECO:0000313" key="2">
    <source>
        <dbReference type="EMBL" id="ACM59135.1"/>
    </source>
</evidence>
<dbReference type="Pfam" id="PF17647">
    <property type="entry name" value="DUF5518"/>
    <property type="match status" value="1"/>
</dbReference>
<geneLocation type="plasmid" evidence="2 3">
    <name>pHLAC01</name>
</geneLocation>
<name>B9LXE4_HALLT</name>
<keyword evidence="2" id="KW-0614">Plasmid</keyword>
<reference evidence="2 3" key="1">
    <citation type="journal article" date="2016" name="Stand. Genomic Sci.">
        <title>Complete genome sequence of the Antarctic Halorubrum lacusprofundi type strain ACAM 34.</title>
        <authorList>
            <person name="Anderson I.J."/>
            <person name="DasSarma P."/>
            <person name="Lucas S."/>
            <person name="Copeland A."/>
            <person name="Lapidus A."/>
            <person name="Del Rio T.G."/>
            <person name="Tice H."/>
            <person name="Dalin E."/>
            <person name="Bruce D.C."/>
            <person name="Goodwin L."/>
            <person name="Pitluck S."/>
            <person name="Sims D."/>
            <person name="Brettin T.S."/>
            <person name="Detter J.C."/>
            <person name="Han C.S."/>
            <person name="Larimer F."/>
            <person name="Hauser L."/>
            <person name="Land M."/>
            <person name="Ivanova N."/>
            <person name="Richardson P."/>
            <person name="Cavicchioli R."/>
            <person name="DasSarma S."/>
            <person name="Woese C.R."/>
            <person name="Kyrpides N.C."/>
        </authorList>
    </citation>
    <scope>NUCLEOTIDE SEQUENCE [LARGE SCALE GENOMIC DNA]</scope>
    <source>
        <strain evidence="3">ATCC 49239 / DSM 5036 / JCM 8891 / ACAM 34</strain>
    </source>
</reference>
<accession>B9LXE4</accession>
<keyword evidence="1" id="KW-1133">Transmembrane helix</keyword>
<keyword evidence="1" id="KW-0472">Membrane</keyword>
<feature type="transmembrane region" description="Helical" evidence="1">
    <location>
        <begin position="108"/>
        <end position="131"/>
    </location>
</feature>
<dbReference type="InterPro" id="IPR040493">
    <property type="entry name" value="DUF5518"/>
</dbReference>
<protein>
    <submittedName>
        <fullName evidence="2">Uncharacterized protein</fullName>
    </submittedName>
</protein>
<dbReference type="HOGENOM" id="CLU_1773111_0_0_2"/>
<proteinExistence type="predicted"/>
<feature type="transmembrane region" description="Helical" evidence="1">
    <location>
        <begin position="38"/>
        <end position="59"/>
    </location>
</feature>
<organism evidence="2 3">
    <name type="scientific">Halorubrum lacusprofundi (strain ATCC 49239 / DSM 5036 / JCM 8891 / ACAM 34)</name>
    <dbReference type="NCBI Taxonomy" id="416348"/>
    <lineage>
        <taxon>Archaea</taxon>
        <taxon>Methanobacteriati</taxon>
        <taxon>Methanobacteriota</taxon>
        <taxon>Stenosarchaea group</taxon>
        <taxon>Halobacteria</taxon>
        <taxon>Halobacteriales</taxon>
        <taxon>Haloferacaceae</taxon>
        <taxon>Halorubrum</taxon>
    </lineage>
</organism>
<gene>
    <name evidence="2" type="ordered locus">Hlac_3631</name>
</gene>